<evidence type="ECO:0000313" key="1">
    <source>
        <dbReference type="EMBL" id="KDQ31893.1"/>
    </source>
</evidence>
<dbReference type="AlphaFoldDB" id="A0A067NV03"/>
<dbReference type="HOGENOM" id="CLU_202890_0_0_1"/>
<dbReference type="VEuPathDB" id="FungiDB:PLEOSDRAFT_1034604"/>
<feature type="non-terminal residue" evidence="1">
    <location>
        <position position="1"/>
    </location>
</feature>
<evidence type="ECO:0000313" key="2">
    <source>
        <dbReference type="Proteomes" id="UP000027073"/>
    </source>
</evidence>
<reference evidence="2" key="1">
    <citation type="journal article" date="2014" name="Proc. Natl. Acad. Sci. U.S.A.">
        <title>Extensive sampling of basidiomycete genomes demonstrates inadequacy of the white-rot/brown-rot paradigm for wood decay fungi.</title>
        <authorList>
            <person name="Riley R."/>
            <person name="Salamov A.A."/>
            <person name="Brown D.W."/>
            <person name="Nagy L.G."/>
            <person name="Floudas D."/>
            <person name="Held B.W."/>
            <person name="Levasseur A."/>
            <person name="Lombard V."/>
            <person name="Morin E."/>
            <person name="Otillar R."/>
            <person name="Lindquist E.A."/>
            <person name="Sun H."/>
            <person name="LaButti K.M."/>
            <person name="Schmutz J."/>
            <person name="Jabbour D."/>
            <person name="Luo H."/>
            <person name="Baker S.E."/>
            <person name="Pisabarro A.G."/>
            <person name="Walton J.D."/>
            <person name="Blanchette R.A."/>
            <person name="Henrissat B."/>
            <person name="Martin F."/>
            <person name="Cullen D."/>
            <person name="Hibbett D.S."/>
            <person name="Grigoriev I.V."/>
        </authorList>
    </citation>
    <scope>NUCLEOTIDE SEQUENCE [LARGE SCALE GENOMIC DNA]</scope>
    <source>
        <strain evidence="2">PC15</strain>
    </source>
</reference>
<gene>
    <name evidence="1" type="ORF">PLEOSDRAFT_1034604</name>
</gene>
<protein>
    <submittedName>
        <fullName evidence="1">Uncharacterized protein</fullName>
    </submittedName>
</protein>
<sequence length="54" mass="6027">YFLTQIPQPMHRNSDMNAILSVGLTSIQSLPTSPKSARIYKTSRHAPIFTTGHD</sequence>
<proteinExistence type="predicted"/>
<organism evidence="1 2">
    <name type="scientific">Pleurotus ostreatus (strain PC15)</name>
    <name type="common">Oyster mushroom</name>
    <dbReference type="NCBI Taxonomy" id="1137138"/>
    <lineage>
        <taxon>Eukaryota</taxon>
        <taxon>Fungi</taxon>
        <taxon>Dikarya</taxon>
        <taxon>Basidiomycota</taxon>
        <taxon>Agaricomycotina</taxon>
        <taxon>Agaricomycetes</taxon>
        <taxon>Agaricomycetidae</taxon>
        <taxon>Agaricales</taxon>
        <taxon>Pleurotineae</taxon>
        <taxon>Pleurotaceae</taxon>
        <taxon>Pleurotus</taxon>
    </lineage>
</organism>
<dbReference type="EMBL" id="KL198005">
    <property type="protein sequence ID" value="KDQ31893.1"/>
    <property type="molecule type" value="Genomic_DNA"/>
</dbReference>
<dbReference type="InParanoid" id="A0A067NV03"/>
<accession>A0A067NV03</accession>
<name>A0A067NV03_PLEO1</name>
<dbReference type="Proteomes" id="UP000027073">
    <property type="component" value="Unassembled WGS sequence"/>
</dbReference>
<dbReference type="OrthoDB" id="7392499at2759"/>